<dbReference type="RefSeq" id="WP_159541980.1">
    <property type="nucleotide sequence ID" value="NZ_CP047156.1"/>
</dbReference>
<proteinExistence type="predicted"/>
<evidence type="ECO:0000313" key="2">
    <source>
        <dbReference type="Proteomes" id="UP000463857"/>
    </source>
</evidence>
<accession>A0A7L4YHA6</accession>
<dbReference type="OrthoDB" id="3579062at2"/>
<keyword evidence="2" id="KW-1185">Reference proteome</keyword>
<protein>
    <submittedName>
        <fullName evidence="1">DUF2191 domain-containing protein</fullName>
    </submittedName>
</protein>
<dbReference type="SUPFAM" id="SSF47598">
    <property type="entry name" value="Ribbon-helix-helix"/>
    <property type="match status" value="1"/>
</dbReference>
<reference evidence="1 2" key="1">
    <citation type="journal article" date="2018" name="Int. J. Syst. Evol. Microbiol.">
        <title>Epidermidibacterium keratini gen. nov., sp. nov., a member of the family Sporichthyaceae, isolated from keratin epidermis.</title>
        <authorList>
            <person name="Lee D.G."/>
            <person name="Trujillo M.E."/>
            <person name="Kang S."/>
            <person name="Nam J.J."/>
            <person name="Kim Y.J."/>
        </authorList>
    </citation>
    <scope>NUCLEOTIDE SEQUENCE [LARGE SCALE GENOMIC DNA]</scope>
    <source>
        <strain evidence="1 2">EPI-7</strain>
    </source>
</reference>
<evidence type="ECO:0000313" key="1">
    <source>
        <dbReference type="EMBL" id="QHB98964.1"/>
    </source>
</evidence>
<dbReference type="EMBL" id="CP047156">
    <property type="protein sequence ID" value="QHB98964.1"/>
    <property type="molecule type" value="Genomic_DNA"/>
</dbReference>
<dbReference type="InterPro" id="IPR010985">
    <property type="entry name" value="Ribbon_hlx_hlx"/>
</dbReference>
<dbReference type="GO" id="GO:0006355">
    <property type="term" value="P:regulation of DNA-templated transcription"/>
    <property type="evidence" value="ECO:0007669"/>
    <property type="project" value="InterPro"/>
</dbReference>
<gene>
    <name evidence="1" type="ORF">EK0264_00730</name>
</gene>
<sequence length="85" mass="9186">MRTTVNIDADLLRRAKELAARSDRSLGDVVDDALRVLLLRGETATPRAPVTLTQYGSGGLRPGVDLDNKDAMAELLDDDVTHAAR</sequence>
<organism evidence="1 2">
    <name type="scientific">Epidermidibacterium keratini</name>
    <dbReference type="NCBI Taxonomy" id="1891644"/>
    <lineage>
        <taxon>Bacteria</taxon>
        <taxon>Bacillati</taxon>
        <taxon>Actinomycetota</taxon>
        <taxon>Actinomycetes</taxon>
        <taxon>Sporichthyales</taxon>
        <taxon>Sporichthyaceae</taxon>
        <taxon>Epidermidibacterium</taxon>
    </lineage>
</organism>
<dbReference type="Proteomes" id="UP000463857">
    <property type="component" value="Chromosome"/>
</dbReference>
<dbReference type="InParanoid" id="A0A7L4YHA6"/>
<dbReference type="KEGG" id="eke:EK0264_00730"/>
<name>A0A7L4YHA6_9ACTN</name>
<dbReference type="AlphaFoldDB" id="A0A7L4YHA6"/>